<dbReference type="Pfam" id="PF04542">
    <property type="entry name" value="Sigma70_r2"/>
    <property type="match status" value="1"/>
</dbReference>
<dbReference type="PANTHER" id="PTHR43133:SF53">
    <property type="entry name" value="ECF RNA POLYMERASE SIGMA-E FACTOR"/>
    <property type="match status" value="1"/>
</dbReference>
<evidence type="ECO:0000313" key="10">
    <source>
        <dbReference type="Proteomes" id="UP000315303"/>
    </source>
</evidence>
<dbReference type="AlphaFoldDB" id="A0A502L268"/>
<evidence type="ECO:0000256" key="4">
    <source>
        <dbReference type="ARBA" id="ARBA00023125"/>
    </source>
</evidence>
<dbReference type="CDD" id="cd06171">
    <property type="entry name" value="Sigma70_r4"/>
    <property type="match status" value="1"/>
</dbReference>
<dbReference type="SUPFAM" id="SSF88659">
    <property type="entry name" value="Sigma3 and sigma4 domains of RNA polymerase sigma factors"/>
    <property type="match status" value="1"/>
</dbReference>
<dbReference type="InterPro" id="IPR007627">
    <property type="entry name" value="RNA_pol_sigma70_r2"/>
</dbReference>
<dbReference type="Proteomes" id="UP000315303">
    <property type="component" value="Unassembled WGS sequence"/>
</dbReference>
<dbReference type="InterPro" id="IPR013324">
    <property type="entry name" value="RNA_pol_sigma_r3/r4-like"/>
</dbReference>
<dbReference type="EMBL" id="SAWY01000011">
    <property type="protein sequence ID" value="TPH16605.1"/>
    <property type="molecule type" value="Genomic_DNA"/>
</dbReference>
<dbReference type="InterPro" id="IPR014284">
    <property type="entry name" value="RNA_pol_sigma-70_dom"/>
</dbReference>
<keyword evidence="4 6" id="KW-0238">DNA-binding</keyword>
<dbReference type="FunFam" id="1.10.1740.10:FF:000001">
    <property type="entry name" value="RNA polymerase sigma factor"/>
    <property type="match status" value="1"/>
</dbReference>
<reference evidence="9 10" key="1">
    <citation type="submission" date="2019-01" db="EMBL/GenBank/DDBJ databases">
        <title>Litorilituus lipolytica sp. nov., isolated from intertidal sand of the Yellow Sea in China.</title>
        <authorList>
            <person name="Liu A."/>
        </authorList>
    </citation>
    <scope>NUCLEOTIDE SEQUENCE [LARGE SCALE GENOMIC DNA]</scope>
    <source>
        <strain evidence="9 10">RZ04</strain>
    </source>
</reference>
<evidence type="ECO:0000259" key="7">
    <source>
        <dbReference type="Pfam" id="PF04542"/>
    </source>
</evidence>
<comment type="similarity">
    <text evidence="1 6">Belongs to the sigma-70 factor family. ECF subfamily.</text>
</comment>
<evidence type="ECO:0000256" key="3">
    <source>
        <dbReference type="ARBA" id="ARBA00023082"/>
    </source>
</evidence>
<dbReference type="GO" id="GO:0003677">
    <property type="term" value="F:DNA binding"/>
    <property type="evidence" value="ECO:0007669"/>
    <property type="project" value="UniProtKB-KW"/>
</dbReference>
<dbReference type="OrthoDB" id="9780326at2"/>
<proteinExistence type="inferred from homology"/>
<dbReference type="GO" id="GO:0006352">
    <property type="term" value="P:DNA-templated transcription initiation"/>
    <property type="evidence" value="ECO:0007669"/>
    <property type="project" value="InterPro"/>
</dbReference>
<dbReference type="PROSITE" id="PS01063">
    <property type="entry name" value="SIGMA70_ECF"/>
    <property type="match status" value="1"/>
</dbReference>
<dbReference type="Pfam" id="PF08281">
    <property type="entry name" value="Sigma70_r4_2"/>
    <property type="match status" value="1"/>
</dbReference>
<keyword evidence="2 6" id="KW-0805">Transcription regulation</keyword>
<evidence type="ECO:0000313" key="9">
    <source>
        <dbReference type="EMBL" id="TPH16605.1"/>
    </source>
</evidence>
<evidence type="ECO:0000256" key="1">
    <source>
        <dbReference type="ARBA" id="ARBA00010641"/>
    </source>
</evidence>
<dbReference type="PANTHER" id="PTHR43133">
    <property type="entry name" value="RNA POLYMERASE ECF-TYPE SIGMA FACTO"/>
    <property type="match status" value="1"/>
</dbReference>
<sequence length="193" mass="22007">MSEQNVDQKLVERVQRGDKNAFNLLVTKYQHKVANLVGRYVSNQSDVPDIVQEAFIKAYRALPNFRGESAFYTWLYRIAVNCAKNHSVALGRKPPSTDVEVEDAEFYEGGEALRENASPEKVLLTEEIKKVIFSTIESLPDDLRIAINFRELEGLSYEEIATIMDCPVGTVRSRIFRARDAIDKKIQPLLKQK</sequence>
<evidence type="ECO:0000256" key="6">
    <source>
        <dbReference type="RuleBase" id="RU000716"/>
    </source>
</evidence>
<protein>
    <recommendedName>
        <fullName evidence="6">RNA polymerase sigma factor</fullName>
    </recommendedName>
</protein>
<dbReference type="Gene3D" id="1.10.10.10">
    <property type="entry name" value="Winged helix-like DNA-binding domain superfamily/Winged helix DNA-binding domain"/>
    <property type="match status" value="1"/>
</dbReference>
<evidence type="ECO:0000256" key="2">
    <source>
        <dbReference type="ARBA" id="ARBA00023015"/>
    </source>
</evidence>
<keyword evidence="5 6" id="KW-0804">Transcription</keyword>
<dbReference type="InterPro" id="IPR039425">
    <property type="entry name" value="RNA_pol_sigma-70-like"/>
</dbReference>
<evidence type="ECO:0000259" key="8">
    <source>
        <dbReference type="Pfam" id="PF08281"/>
    </source>
</evidence>
<dbReference type="InterPro" id="IPR013249">
    <property type="entry name" value="RNA_pol_sigma70_r4_t2"/>
</dbReference>
<comment type="caution">
    <text evidence="9">The sequence shown here is derived from an EMBL/GenBank/DDBJ whole genome shotgun (WGS) entry which is preliminary data.</text>
</comment>
<dbReference type="InterPro" id="IPR014286">
    <property type="entry name" value="RNA_pol_sigma70_RpoE"/>
</dbReference>
<dbReference type="InterPro" id="IPR000838">
    <property type="entry name" value="RNA_pol_sigma70_ECF_CS"/>
</dbReference>
<feature type="domain" description="RNA polymerase sigma-70 region 2" evidence="7">
    <location>
        <begin position="25"/>
        <end position="86"/>
    </location>
</feature>
<dbReference type="NCBIfam" id="TIGR02939">
    <property type="entry name" value="RpoE_Sigma70"/>
    <property type="match status" value="1"/>
</dbReference>
<dbReference type="InterPro" id="IPR013325">
    <property type="entry name" value="RNA_pol_sigma_r2"/>
</dbReference>
<organism evidence="9 10">
    <name type="scientific">Litorilituus lipolyticus</name>
    <dbReference type="NCBI Taxonomy" id="2491017"/>
    <lineage>
        <taxon>Bacteria</taxon>
        <taxon>Pseudomonadati</taxon>
        <taxon>Pseudomonadota</taxon>
        <taxon>Gammaproteobacteria</taxon>
        <taxon>Alteromonadales</taxon>
        <taxon>Colwelliaceae</taxon>
        <taxon>Litorilituus</taxon>
    </lineage>
</organism>
<keyword evidence="10" id="KW-1185">Reference proteome</keyword>
<evidence type="ECO:0000256" key="5">
    <source>
        <dbReference type="ARBA" id="ARBA00023163"/>
    </source>
</evidence>
<keyword evidence="3 6" id="KW-0731">Sigma factor</keyword>
<dbReference type="SUPFAM" id="SSF88946">
    <property type="entry name" value="Sigma2 domain of RNA polymerase sigma factors"/>
    <property type="match status" value="1"/>
</dbReference>
<dbReference type="NCBIfam" id="TIGR02937">
    <property type="entry name" value="sigma70-ECF"/>
    <property type="match status" value="1"/>
</dbReference>
<name>A0A502L268_9GAMM</name>
<dbReference type="GO" id="GO:0016987">
    <property type="term" value="F:sigma factor activity"/>
    <property type="evidence" value="ECO:0007669"/>
    <property type="project" value="UniProtKB-KW"/>
</dbReference>
<accession>A0A502L268</accession>
<dbReference type="RefSeq" id="WP_140602603.1">
    <property type="nucleotide sequence ID" value="NZ_SAWY01000011.1"/>
</dbReference>
<dbReference type="Gene3D" id="1.10.1740.10">
    <property type="match status" value="1"/>
</dbReference>
<feature type="domain" description="RNA polymerase sigma factor 70 region 4 type 2" evidence="8">
    <location>
        <begin position="135"/>
        <end position="181"/>
    </location>
</feature>
<dbReference type="InterPro" id="IPR036388">
    <property type="entry name" value="WH-like_DNA-bd_sf"/>
</dbReference>
<gene>
    <name evidence="9" type="primary">rpoE</name>
    <name evidence="9" type="ORF">EPA86_06195</name>
</gene>